<dbReference type="PROSITE" id="PS50893">
    <property type="entry name" value="ABC_TRANSPORTER_2"/>
    <property type="match status" value="1"/>
</dbReference>
<name>A0ABN1C185_9DEIO</name>
<keyword evidence="6 7" id="KW-0472">Membrane</keyword>
<reference evidence="10 11" key="1">
    <citation type="journal article" date="2019" name="Int. J. Syst. Evol. Microbiol.">
        <title>The Global Catalogue of Microorganisms (GCM) 10K type strain sequencing project: providing services to taxonomists for standard genome sequencing and annotation.</title>
        <authorList>
            <consortium name="The Broad Institute Genomics Platform"/>
            <consortium name="The Broad Institute Genome Sequencing Center for Infectious Disease"/>
            <person name="Wu L."/>
            <person name="Ma J."/>
        </authorList>
    </citation>
    <scope>NUCLEOTIDE SEQUENCE [LARGE SCALE GENOMIC DNA]</scope>
    <source>
        <strain evidence="10 11">JCM 14368</strain>
    </source>
</reference>
<dbReference type="InterPro" id="IPR039421">
    <property type="entry name" value="Type_1_exporter"/>
</dbReference>
<comment type="subcellular location">
    <subcellularLocation>
        <location evidence="1">Cell membrane</location>
        <topology evidence="1">Multi-pass membrane protein</topology>
    </subcellularLocation>
</comment>
<dbReference type="Proteomes" id="UP001500191">
    <property type="component" value="Unassembled WGS sequence"/>
</dbReference>
<proteinExistence type="predicted"/>
<dbReference type="InterPro" id="IPR011527">
    <property type="entry name" value="ABC1_TM_dom"/>
</dbReference>
<keyword evidence="4 10" id="KW-0067">ATP-binding</keyword>
<sequence length="619" mass="66792">MAATLRYAAGLVTQPSLPARDLWRTLRLTLPDLWRAQPPVTAGLFLSGAAQGALPAVTILIGKWTVDGVSGLLAGQSVNLPALAVAWVGAALLSQVTATVTQVMQGVAADHYTLHVNQRLMRRMTELQGLDVLEDPQFHDDIEVLQGGASHRPLNLLSTLVYALRGVVAAVSVAATLLLVGWWVPLVVVAGLLPLLSRQMAFYRLGWSLFIQNTPEAREVNYLSRVALRHEYAKEVRLYGLAPHLQREALTRTRAYQDTLRAQRTRGLLALLPFEALSLLVTGGLFAFVVAQAQAGRVGAGSVALVITALAALRQELSRLTELSSNGTQHLNWFAKLHAFLNAPGGVQSPAQPRSLPADSAITLENVSFAYRDQPPTLRDVTLTIPAGQTVAIVGENGAGKSTLIKLLLRYYDPTAGRILIGTGAAQTDLRDLDLNDWRAGVAAVFQDFARFEWTLRENILLGQPQDDARLNAAVQGSGLNTVLTGTHTLDTRLGQAFGGADLSGGQWQKLATARALYRGARVLILDEPTAALDPRSEAEVFDTFAALARGRTTLLVTHRLGSVLMADRVLVMKAGQIIEDGTHAALLARGGEYADLWALQARQYEEQAEEDQTEPVLA</sequence>
<dbReference type="Gene3D" id="1.20.1560.10">
    <property type="entry name" value="ABC transporter type 1, transmembrane domain"/>
    <property type="match status" value="1"/>
</dbReference>
<evidence type="ECO:0000256" key="4">
    <source>
        <dbReference type="ARBA" id="ARBA00022840"/>
    </source>
</evidence>
<keyword evidence="2 7" id="KW-0812">Transmembrane</keyword>
<dbReference type="PANTHER" id="PTHR24221:SF654">
    <property type="entry name" value="ATP-BINDING CASSETTE SUB-FAMILY B MEMBER 6"/>
    <property type="match status" value="1"/>
</dbReference>
<evidence type="ECO:0000256" key="5">
    <source>
        <dbReference type="ARBA" id="ARBA00022989"/>
    </source>
</evidence>
<dbReference type="SUPFAM" id="SSF52540">
    <property type="entry name" value="P-loop containing nucleoside triphosphate hydrolases"/>
    <property type="match status" value="1"/>
</dbReference>
<feature type="transmembrane region" description="Helical" evidence="7">
    <location>
        <begin position="268"/>
        <end position="289"/>
    </location>
</feature>
<feature type="domain" description="ABC transmembrane type-1" evidence="9">
    <location>
        <begin position="42"/>
        <end position="329"/>
    </location>
</feature>
<keyword evidence="11" id="KW-1185">Reference proteome</keyword>
<dbReference type="GO" id="GO:0005524">
    <property type="term" value="F:ATP binding"/>
    <property type="evidence" value="ECO:0007669"/>
    <property type="project" value="UniProtKB-KW"/>
</dbReference>
<evidence type="ECO:0000313" key="11">
    <source>
        <dbReference type="Proteomes" id="UP001500191"/>
    </source>
</evidence>
<keyword evidence="3" id="KW-0547">Nucleotide-binding</keyword>
<comment type="caution">
    <text evidence="10">The sequence shown here is derived from an EMBL/GenBank/DDBJ whole genome shotgun (WGS) entry which is preliminary data.</text>
</comment>
<organism evidence="10 11">
    <name type="scientific">Deinococcus depolymerans</name>
    <dbReference type="NCBI Taxonomy" id="392408"/>
    <lineage>
        <taxon>Bacteria</taxon>
        <taxon>Thermotogati</taxon>
        <taxon>Deinococcota</taxon>
        <taxon>Deinococci</taxon>
        <taxon>Deinococcales</taxon>
        <taxon>Deinococcaceae</taxon>
        <taxon>Deinococcus</taxon>
    </lineage>
</organism>
<dbReference type="InterPro" id="IPR003439">
    <property type="entry name" value="ABC_transporter-like_ATP-bd"/>
</dbReference>
<feature type="transmembrane region" description="Helical" evidence="7">
    <location>
        <begin position="78"/>
        <end position="98"/>
    </location>
</feature>
<dbReference type="InterPro" id="IPR003593">
    <property type="entry name" value="AAA+_ATPase"/>
</dbReference>
<evidence type="ECO:0000256" key="3">
    <source>
        <dbReference type="ARBA" id="ARBA00022741"/>
    </source>
</evidence>
<feature type="transmembrane region" description="Helical" evidence="7">
    <location>
        <begin position="42"/>
        <end position="66"/>
    </location>
</feature>
<evidence type="ECO:0000256" key="6">
    <source>
        <dbReference type="ARBA" id="ARBA00023136"/>
    </source>
</evidence>
<dbReference type="InterPro" id="IPR036640">
    <property type="entry name" value="ABC1_TM_sf"/>
</dbReference>
<evidence type="ECO:0000256" key="7">
    <source>
        <dbReference type="SAM" id="Phobius"/>
    </source>
</evidence>
<feature type="transmembrane region" description="Helical" evidence="7">
    <location>
        <begin position="162"/>
        <end position="195"/>
    </location>
</feature>
<evidence type="ECO:0000256" key="2">
    <source>
        <dbReference type="ARBA" id="ARBA00022692"/>
    </source>
</evidence>
<dbReference type="SMART" id="SM00382">
    <property type="entry name" value="AAA"/>
    <property type="match status" value="1"/>
</dbReference>
<accession>A0ABN1C185</accession>
<protein>
    <submittedName>
        <fullName evidence="10">ABC transporter ATP-binding protein</fullName>
    </submittedName>
</protein>
<dbReference type="SUPFAM" id="SSF90123">
    <property type="entry name" value="ABC transporter transmembrane region"/>
    <property type="match status" value="1"/>
</dbReference>
<evidence type="ECO:0000256" key="1">
    <source>
        <dbReference type="ARBA" id="ARBA00004651"/>
    </source>
</evidence>
<keyword evidence="5 7" id="KW-1133">Transmembrane helix</keyword>
<dbReference type="Pfam" id="PF00005">
    <property type="entry name" value="ABC_tran"/>
    <property type="match status" value="1"/>
</dbReference>
<dbReference type="PROSITE" id="PS50929">
    <property type="entry name" value="ABC_TM1F"/>
    <property type="match status" value="1"/>
</dbReference>
<gene>
    <name evidence="10" type="ORF">GCM10008937_16930</name>
</gene>
<dbReference type="PANTHER" id="PTHR24221">
    <property type="entry name" value="ATP-BINDING CASSETTE SUB-FAMILY B"/>
    <property type="match status" value="1"/>
</dbReference>
<dbReference type="EMBL" id="BAAADB010000012">
    <property type="protein sequence ID" value="GAA0509677.1"/>
    <property type="molecule type" value="Genomic_DNA"/>
</dbReference>
<dbReference type="Gene3D" id="3.40.50.300">
    <property type="entry name" value="P-loop containing nucleotide triphosphate hydrolases"/>
    <property type="match status" value="1"/>
</dbReference>
<evidence type="ECO:0000313" key="10">
    <source>
        <dbReference type="EMBL" id="GAA0509677.1"/>
    </source>
</evidence>
<dbReference type="InterPro" id="IPR027417">
    <property type="entry name" value="P-loop_NTPase"/>
</dbReference>
<evidence type="ECO:0000259" key="8">
    <source>
        <dbReference type="PROSITE" id="PS50893"/>
    </source>
</evidence>
<evidence type="ECO:0000259" key="9">
    <source>
        <dbReference type="PROSITE" id="PS50929"/>
    </source>
</evidence>
<feature type="domain" description="ABC transporter" evidence="8">
    <location>
        <begin position="362"/>
        <end position="600"/>
    </location>
</feature>